<accession>A0A1D7QRY6</accession>
<dbReference type="Pfam" id="PF13416">
    <property type="entry name" value="SBP_bac_8"/>
    <property type="match status" value="1"/>
</dbReference>
<dbReference type="AlphaFoldDB" id="A0A1D7QRY6"/>
<evidence type="ECO:0000256" key="1">
    <source>
        <dbReference type="SAM" id="SignalP"/>
    </source>
</evidence>
<dbReference type="PANTHER" id="PTHR43649:SF32">
    <property type="entry name" value="SUGAR BINDING SECRETED PROTEIN"/>
    <property type="match status" value="1"/>
</dbReference>
<keyword evidence="3" id="KW-1185">Reference proteome</keyword>
<organism evidence="2 3">
    <name type="scientific">Salisediminibacterium beveridgei</name>
    <dbReference type="NCBI Taxonomy" id="632773"/>
    <lineage>
        <taxon>Bacteria</taxon>
        <taxon>Bacillati</taxon>
        <taxon>Bacillota</taxon>
        <taxon>Bacilli</taxon>
        <taxon>Bacillales</taxon>
        <taxon>Bacillaceae</taxon>
        <taxon>Salisediminibacterium</taxon>
    </lineage>
</organism>
<dbReference type="STRING" id="632773.BBEV_0349"/>
<dbReference type="InterPro" id="IPR050490">
    <property type="entry name" value="Bact_solute-bd_prot1"/>
</dbReference>
<dbReference type="Gene3D" id="3.40.190.10">
    <property type="entry name" value="Periplasmic binding protein-like II"/>
    <property type="match status" value="1"/>
</dbReference>
<dbReference type="Proteomes" id="UP000094463">
    <property type="component" value="Chromosome"/>
</dbReference>
<sequence>MKKRSLFALALAASLGAAGCGPAAEPDPNHNINDDATDQFGDEDRDIELTFSYTGMDYVPLVEEYVEKNPNITVTIQRLESEDHHRNLFTALSAGAGAPDLVLIDYTEIETYKNAENHFMNLYDLGAEDVESRYLDWVWNIGTNVSGDFSLGIPAAIDPTVLYYRKDVFEEAGLPSEPADVDEHLASWDDYADAAETILAETGKPMAPNPEMIYHAKRDQAPEYYFNEADELIIENDSYAKDAYFNTIDWMEAGYIDQLLIGSSKWWGSMKEGSYATLPAPASMRNEIQTNAPDESNWRIAHIPEGAGNQGGAWLTIPGQTDHPEETYAFLEWLTEPEQQLRLFKEQGVFPPNLALYEQEELNDMAGYFGDQSPGQRFAEAATTIESVHRGPRFYAVNEEITIGLENVSRGEDSDEEWDEILDRINRRIDR</sequence>
<proteinExistence type="predicted"/>
<name>A0A1D7QRY6_9BACI</name>
<dbReference type="SUPFAM" id="SSF53850">
    <property type="entry name" value="Periplasmic binding protein-like II"/>
    <property type="match status" value="1"/>
</dbReference>
<dbReference type="RefSeq" id="WP_069363887.1">
    <property type="nucleotide sequence ID" value="NZ_CP012502.1"/>
</dbReference>
<evidence type="ECO:0000313" key="2">
    <source>
        <dbReference type="EMBL" id="AOM81743.1"/>
    </source>
</evidence>
<dbReference type="InterPro" id="IPR006059">
    <property type="entry name" value="SBP"/>
</dbReference>
<dbReference type="EMBL" id="CP012502">
    <property type="protein sequence ID" value="AOM81743.1"/>
    <property type="molecule type" value="Genomic_DNA"/>
</dbReference>
<feature type="chain" id="PRO_5009099060" evidence="1">
    <location>
        <begin position="24"/>
        <end position="431"/>
    </location>
</feature>
<dbReference type="KEGG" id="bbev:BBEV_0349"/>
<keyword evidence="1" id="KW-0732">Signal</keyword>
<dbReference type="OrthoDB" id="9768630at2"/>
<feature type="signal peptide" evidence="1">
    <location>
        <begin position="1"/>
        <end position="23"/>
    </location>
</feature>
<protein>
    <submittedName>
        <fullName evidence="2">Sugar ABC transport system, sugar-binding protein</fullName>
    </submittedName>
</protein>
<dbReference type="PANTHER" id="PTHR43649">
    <property type="entry name" value="ARABINOSE-BINDING PROTEIN-RELATED"/>
    <property type="match status" value="1"/>
</dbReference>
<dbReference type="PROSITE" id="PS51257">
    <property type="entry name" value="PROKAR_LIPOPROTEIN"/>
    <property type="match status" value="1"/>
</dbReference>
<reference evidence="2 3" key="1">
    <citation type="submission" date="2015-08" db="EMBL/GenBank/DDBJ databases">
        <title>The complete genome sequence of Bacillus beveridgei MLTeJB.</title>
        <authorList>
            <person name="Hanson T.E."/>
            <person name="Mesa C."/>
            <person name="Basesman S.M."/>
            <person name="Oremland R.S."/>
        </authorList>
    </citation>
    <scope>NUCLEOTIDE SEQUENCE [LARGE SCALE GENOMIC DNA]</scope>
    <source>
        <strain evidence="2 3">MLTeJB</strain>
    </source>
</reference>
<evidence type="ECO:0000313" key="3">
    <source>
        <dbReference type="Proteomes" id="UP000094463"/>
    </source>
</evidence>
<gene>
    <name evidence="2" type="primary">araN-1</name>
    <name evidence="2" type="ORF">BBEV_0349</name>
</gene>